<evidence type="ECO:0000256" key="10">
    <source>
        <dbReference type="SAM" id="Phobius"/>
    </source>
</evidence>
<feature type="transmembrane region" description="Helical" evidence="10">
    <location>
        <begin position="244"/>
        <end position="262"/>
    </location>
</feature>
<evidence type="ECO:0000256" key="4">
    <source>
        <dbReference type="ARBA" id="ARBA00022636"/>
    </source>
</evidence>
<dbReference type="Pfam" id="PF00563">
    <property type="entry name" value="EAL"/>
    <property type="match status" value="1"/>
</dbReference>
<keyword evidence="3" id="KW-1003">Cell membrane</keyword>
<comment type="catalytic activity">
    <reaction evidence="9">
        <text>3',3'-c-di-GMP + H2O = 5'-phosphoguanylyl(3'-&gt;5')guanosine + H(+)</text>
        <dbReference type="Rhea" id="RHEA:24902"/>
        <dbReference type="ChEBI" id="CHEBI:15377"/>
        <dbReference type="ChEBI" id="CHEBI:15378"/>
        <dbReference type="ChEBI" id="CHEBI:58754"/>
        <dbReference type="ChEBI" id="CHEBI:58805"/>
        <dbReference type="EC" id="3.1.4.52"/>
    </reaction>
</comment>
<feature type="transmembrane region" description="Helical" evidence="10">
    <location>
        <begin position="144"/>
        <end position="166"/>
    </location>
</feature>
<keyword evidence="13" id="KW-1185">Reference proteome</keyword>
<dbReference type="SUPFAM" id="SSF141868">
    <property type="entry name" value="EAL domain-like"/>
    <property type="match status" value="1"/>
</dbReference>
<dbReference type="GO" id="GO:0071111">
    <property type="term" value="F:cyclic-guanylate-specific phosphodiesterase activity"/>
    <property type="evidence" value="ECO:0007669"/>
    <property type="project" value="UniProtKB-EC"/>
</dbReference>
<keyword evidence="4" id="KW-0973">c-di-GMP</keyword>
<dbReference type="Proteomes" id="UP000613160">
    <property type="component" value="Unassembled WGS sequence"/>
</dbReference>
<dbReference type="AlphaFoldDB" id="A0A916Y2A7"/>
<dbReference type="GO" id="GO:0005886">
    <property type="term" value="C:plasma membrane"/>
    <property type="evidence" value="ECO:0007669"/>
    <property type="project" value="UniProtKB-SubCell"/>
</dbReference>
<sequence>MAKIVRYLISARQQMFAALLLGIILFAIIITAIGWMARQQVYRAMVGESREVLQPYTELTGRIGSTFAALRAITADPCTEDFNRQLKRVAYLPDGLNEFFYAPGGAIRCSVSTKRFDPPMALGTPDLPATEVSPAVWIDRDLSFAGLGGLVGSIVLVDPFAIVVPLEAVSMSPPSWMEMEVVLIGPSGRWWHRGGSAAVHAPAGDGPMEASFPADFRLRDCVDDQRLCVVTKVSVLALMQQFELFVGAALVFSAVLAAWLSGRARALIVRRWSLASRFRRHLDAGSIICAYQPILDLRTGQIAGCEVLARWRDVDDSVVFPDRFIPLVEQHGLTRKFTRLVVEKACRELCETLPRRDRLDVTFNIFPRDLDVAVLRPIFEVFEPVRDRFSVTIELVESDSIAVVAAQQQMEALRAVGIRTYIDDFGTGYSNIHNLAALAVDGVKLDRGFAMAPEGSLMDRMFGHAIDMVQSSGREMVIEGVETAQRLRQLRAMHPPIAFAQGYFISRPLGIAAFAAFLAEHRDGFRDLKLVA</sequence>
<organism evidence="12 13">
    <name type="scientific">Aureimonas glaciei</name>
    <dbReference type="NCBI Taxonomy" id="1776957"/>
    <lineage>
        <taxon>Bacteria</taxon>
        <taxon>Pseudomonadati</taxon>
        <taxon>Pseudomonadota</taxon>
        <taxon>Alphaproteobacteria</taxon>
        <taxon>Hyphomicrobiales</taxon>
        <taxon>Aurantimonadaceae</taxon>
        <taxon>Aureimonas</taxon>
    </lineage>
</organism>
<reference evidence="12" key="1">
    <citation type="journal article" date="2014" name="Int. J. Syst. Evol. Microbiol.">
        <title>Complete genome sequence of Corynebacterium casei LMG S-19264T (=DSM 44701T), isolated from a smear-ripened cheese.</title>
        <authorList>
            <consortium name="US DOE Joint Genome Institute (JGI-PGF)"/>
            <person name="Walter F."/>
            <person name="Albersmeier A."/>
            <person name="Kalinowski J."/>
            <person name="Ruckert C."/>
        </authorList>
    </citation>
    <scope>NUCLEOTIDE SEQUENCE</scope>
    <source>
        <strain evidence="12">CGMCC 1.15493</strain>
    </source>
</reference>
<dbReference type="InterPro" id="IPR035919">
    <property type="entry name" value="EAL_sf"/>
</dbReference>
<feature type="domain" description="EAL" evidence="11">
    <location>
        <begin position="271"/>
        <end position="522"/>
    </location>
</feature>
<comment type="subcellular location">
    <subcellularLocation>
        <location evidence="1">Cell membrane</location>
        <topology evidence="1">Multi-pass membrane protein</topology>
    </subcellularLocation>
</comment>
<dbReference type="PANTHER" id="PTHR33121">
    <property type="entry name" value="CYCLIC DI-GMP PHOSPHODIESTERASE PDEF"/>
    <property type="match status" value="1"/>
</dbReference>
<keyword evidence="6" id="KW-0378">Hydrolase</keyword>
<evidence type="ECO:0000256" key="1">
    <source>
        <dbReference type="ARBA" id="ARBA00004651"/>
    </source>
</evidence>
<evidence type="ECO:0000256" key="8">
    <source>
        <dbReference type="ARBA" id="ARBA00023136"/>
    </source>
</evidence>
<evidence type="ECO:0000256" key="5">
    <source>
        <dbReference type="ARBA" id="ARBA00022692"/>
    </source>
</evidence>
<evidence type="ECO:0000256" key="6">
    <source>
        <dbReference type="ARBA" id="ARBA00022801"/>
    </source>
</evidence>
<evidence type="ECO:0000256" key="2">
    <source>
        <dbReference type="ARBA" id="ARBA00012282"/>
    </source>
</evidence>
<proteinExistence type="predicted"/>
<keyword evidence="8 10" id="KW-0472">Membrane</keyword>
<keyword evidence="5 10" id="KW-0812">Transmembrane</keyword>
<reference evidence="12" key="2">
    <citation type="submission" date="2020-09" db="EMBL/GenBank/DDBJ databases">
        <authorList>
            <person name="Sun Q."/>
            <person name="Zhou Y."/>
        </authorList>
    </citation>
    <scope>NUCLEOTIDE SEQUENCE</scope>
    <source>
        <strain evidence="12">CGMCC 1.15493</strain>
    </source>
</reference>
<feature type="transmembrane region" description="Helical" evidence="10">
    <location>
        <begin position="15"/>
        <end position="37"/>
    </location>
</feature>
<dbReference type="InterPro" id="IPR024744">
    <property type="entry name" value="CSS-motif_dom"/>
</dbReference>
<protein>
    <recommendedName>
        <fullName evidence="2">cyclic-guanylate-specific phosphodiesterase</fullName>
        <ecNumber evidence="2">3.1.4.52</ecNumber>
    </recommendedName>
</protein>
<evidence type="ECO:0000256" key="3">
    <source>
        <dbReference type="ARBA" id="ARBA00022475"/>
    </source>
</evidence>
<name>A0A916Y2A7_9HYPH</name>
<dbReference type="EMBL" id="BMJJ01000008">
    <property type="protein sequence ID" value="GGD28016.1"/>
    <property type="molecule type" value="Genomic_DNA"/>
</dbReference>
<dbReference type="RefSeq" id="WP_188852887.1">
    <property type="nucleotide sequence ID" value="NZ_BMJJ01000008.1"/>
</dbReference>
<dbReference type="PROSITE" id="PS50883">
    <property type="entry name" value="EAL"/>
    <property type="match status" value="1"/>
</dbReference>
<evidence type="ECO:0000256" key="9">
    <source>
        <dbReference type="ARBA" id="ARBA00034290"/>
    </source>
</evidence>
<evidence type="ECO:0000256" key="7">
    <source>
        <dbReference type="ARBA" id="ARBA00022989"/>
    </source>
</evidence>
<dbReference type="InterPro" id="IPR050706">
    <property type="entry name" value="Cyclic-di-GMP_PDE-like"/>
</dbReference>
<dbReference type="SMART" id="SM00052">
    <property type="entry name" value="EAL"/>
    <property type="match status" value="1"/>
</dbReference>
<evidence type="ECO:0000259" key="11">
    <source>
        <dbReference type="PROSITE" id="PS50883"/>
    </source>
</evidence>
<evidence type="ECO:0000313" key="13">
    <source>
        <dbReference type="Proteomes" id="UP000613160"/>
    </source>
</evidence>
<accession>A0A916Y2A7</accession>
<dbReference type="Gene3D" id="3.20.20.450">
    <property type="entry name" value="EAL domain"/>
    <property type="match status" value="1"/>
</dbReference>
<comment type="caution">
    <text evidence="12">The sequence shown here is derived from an EMBL/GenBank/DDBJ whole genome shotgun (WGS) entry which is preliminary data.</text>
</comment>
<dbReference type="Pfam" id="PF12792">
    <property type="entry name" value="CSS-motif"/>
    <property type="match status" value="1"/>
</dbReference>
<dbReference type="CDD" id="cd01948">
    <property type="entry name" value="EAL"/>
    <property type="match status" value="1"/>
</dbReference>
<dbReference type="InterPro" id="IPR001633">
    <property type="entry name" value="EAL_dom"/>
</dbReference>
<keyword evidence="7 10" id="KW-1133">Transmembrane helix</keyword>
<dbReference type="PANTHER" id="PTHR33121:SF70">
    <property type="entry name" value="SIGNALING PROTEIN YKOW"/>
    <property type="match status" value="1"/>
</dbReference>
<dbReference type="EC" id="3.1.4.52" evidence="2"/>
<gene>
    <name evidence="12" type="ORF">GCM10011335_33920</name>
</gene>
<evidence type="ECO:0000313" key="12">
    <source>
        <dbReference type="EMBL" id="GGD28016.1"/>
    </source>
</evidence>